<organism evidence="8 9">
    <name type="scientific">Bradyrhizobium canariense</name>
    <dbReference type="NCBI Taxonomy" id="255045"/>
    <lineage>
        <taxon>Bacteria</taxon>
        <taxon>Pseudomonadati</taxon>
        <taxon>Pseudomonadota</taxon>
        <taxon>Alphaproteobacteria</taxon>
        <taxon>Hyphomicrobiales</taxon>
        <taxon>Nitrobacteraceae</taxon>
        <taxon>Bradyrhizobium</taxon>
    </lineage>
</organism>
<proteinExistence type="inferred from homology"/>
<dbReference type="SUPFAM" id="SSF56801">
    <property type="entry name" value="Acetyl-CoA synthetase-like"/>
    <property type="match status" value="1"/>
</dbReference>
<reference evidence="9" key="1">
    <citation type="submission" date="2016-10" db="EMBL/GenBank/DDBJ databases">
        <authorList>
            <person name="Varghese N."/>
            <person name="Submissions S."/>
        </authorList>
    </citation>
    <scope>NUCLEOTIDE SEQUENCE [LARGE SCALE GENOMIC DNA]</scope>
    <source>
        <strain evidence="9">GAS369</strain>
    </source>
</reference>
<evidence type="ECO:0000259" key="7">
    <source>
        <dbReference type="Pfam" id="PF13193"/>
    </source>
</evidence>
<comment type="similarity">
    <text evidence="1">Belongs to the ATP-dependent AMP-binding enzyme family.</text>
</comment>
<dbReference type="Pfam" id="PF13193">
    <property type="entry name" value="AMP-binding_C"/>
    <property type="match status" value="1"/>
</dbReference>
<dbReference type="InterPro" id="IPR000873">
    <property type="entry name" value="AMP-dep_synth/lig_dom"/>
</dbReference>
<evidence type="ECO:0000256" key="1">
    <source>
        <dbReference type="ARBA" id="ARBA00006432"/>
    </source>
</evidence>
<keyword evidence="9" id="KW-1185">Reference proteome</keyword>
<accession>A0A1H1V7F6</accession>
<dbReference type="GO" id="GO:0031956">
    <property type="term" value="F:medium-chain fatty acid-CoA ligase activity"/>
    <property type="evidence" value="ECO:0007669"/>
    <property type="project" value="TreeGrafter"/>
</dbReference>
<feature type="domain" description="AMP-binding enzyme C-terminal" evidence="7">
    <location>
        <begin position="419"/>
        <end position="494"/>
    </location>
</feature>
<dbReference type="InterPro" id="IPR045851">
    <property type="entry name" value="AMP-bd_C_sf"/>
</dbReference>
<evidence type="ECO:0000313" key="9">
    <source>
        <dbReference type="Proteomes" id="UP000243904"/>
    </source>
</evidence>
<dbReference type="FunFam" id="3.30.300.30:FF:000008">
    <property type="entry name" value="2,3-dihydroxybenzoate-AMP ligase"/>
    <property type="match status" value="1"/>
</dbReference>
<comment type="catalytic activity">
    <reaction evidence="3">
        <text>3-(methylsulfanyl)propanoate + ATP + CoA = 3-(methylsulfanyl)propanoyl-CoA + AMP + diphosphate</text>
        <dbReference type="Rhea" id="RHEA:43052"/>
        <dbReference type="ChEBI" id="CHEBI:30616"/>
        <dbReference type="ChEBI" id="CHEBI:33019"/>
        <dbReference type="ChEBI" id="CHEBI:49016"/>
        <dbReference type="ChEBI" id="CHEBI:57287"/>
        <dbReference type="ChEBI" id="CHEBI:82815"/>
        <dbReference type="ChEBI" id="CHEBI:456215"/>
        <dbReference type="EC" id="6.2.1.44"/>
    </reaction>
    <physiologicalReaction direction="left-to-right" evidence="3">
        <dbReference type="Rhea" id="RHEA:43053"/>
    </physiologicalReaction>
</comment>
<keyword evidence="2" id="KW-0436">Ligase</keyword>
<dbReference type="InterPro" id="IPR025110">
    <property type="entry name" value="AMP-bd_C"/>
</dbReference>
<dbReference type="Pfam" id="PF00501">
    <property type="entry name" value="AMP-binding"/>
    <property type="match status" value="1"/>
</dbReference>
<evidence type="ECO:0000256" key="3">
    <source>
        <dbReference type="ARBA" id="ARBA00051915"/>
    </source>
</evidence>
<dbReference type="PROSITE" id="PS00455">
    <property type="entry name" value="AMP_BINDING"/>
    <property type="match status" value="1"/>
</dbReference>
<evidence type="ECO:0000256" key="5">
    <source>
        <dbReference type="ARBA" id="ARBA00067668"/>
    </source>
</evidence>
<protein>
    <recommendedName>
        <fullName evidence="5">3-methylmercaptopropionyl-CoA ligase</fullName>
        <ecNumber evidence="4">6.2.1.44</ecNumber>
    </recommendedName>
</protein>
<dbReference type="Gene3D" id="3.30.300.30">
    <property type="match status" value="1"/>
</dbReference>
<dbReference type="Gene3D" id="3.40.50.12780">
    <property type="entry name" value="N-terminal domain of ligase-like"/>
    <property type="match status" value="1"/>
</dbReference>
<feature type="domain" description="AMP-dependent synthetase/ligase" evidence="6">
    <location>
        <begin position="8"/>
        <end position="356"/>
    </location>
</feature>
<dbReference type="PANTHER" id="PTHR43201:SF5">
    <property type="entry name" value="MEDIUM-CHAIN ACYL-COA LIGASE ACSF2, MITOCHONDRIAL"/>
    <property type="match status" value="1"/>
</dbReference>
<dbReference type="InterPro" id="IPR020845">
    <property type="entry name" value="AMP-binding_CS"/>
</dbReference>
<evidence type="ECO:0000313" key="8">
    <source>
        <dbReference type="EMBL" id="SDS80734.1"/>
    </source>
</evidence>
<dbReference type="PANTHER" id="PTHR43201">
    <property type="entry name" value="ACYL-COA SYNTHETASE"/>
    <property type="match status" value="1"/>
</dbReference>
<sequence length="509" mass="55922">MKLGTFLAAQAVSQPDRTALVCGDQSMTFRELHEASDRVATSLRDVGVKIGDRVAMLLPNRCEFVLLFMAIVKCGGIALPLNHRLSPKELRLIIEDAEPAVIFFEGGDRSTVDGLLDGLAIGRCAMDGAAATGELSFRDLLSTNPAFIEIPPEFDDCMISYTSGTTGRPKGVITTQANYIVSNGYLNGLQWQLTDADRILITTPLAHRAGFARVGNVIALGCTLFMQRGFDVAELMSIIETQAITVIGIVPTVGRKMLPAIEAHPDRFRSLRILVATGEAFPTDIKQRLLTALPQLNIFSFYAMTEAGAIATLRPEQQIDHAASIGRATPGVEVRPVDDDGRNVPVGIAGEIWVRSGLPGQYLIFRTYFRQEQATRDAFEDGWFKTGDIGRIDDEGFLYIVDRKKDMVVTGGYNVYSKEVELVLRRHAAVVDAAVIGVPDSEFGEAVAAFIECEPGNDVPAQELLEWCAEEIAGYKKPKYIIPIRELPRNNLGKVLKQELRQLFRNEHP</sequence>
<evidence type="ECO:0000256" key="2">
    <source>
        <dbReference type="ARBA" id="ARBA00022598"/>
    </source>
</evidence>
<dbReference type="RefSeq" id="WP_146688004.1">
    <property type="nucleotide sequence ID" value="NZ_LT629750.1"/>
</dbReference>
<dbReference type="AlphaFoldDB" id="A0A1H1V7F6"/>
<evidence type="ECO:0000259" key="6">
    <source>
        <dbReference type="Pfam" id="PF00501"/>
    </source>
</evidence>
<gene>
    <name evidence="8" type="ORF">SAMN05444158_3284</name>
</gene>
<dbReference type="EC" id="6.2.1.44" evidence="4"/>
<evidence type="ECO:0000256" key="4">
    <source>
        <dbReference type="ARBA" id="ARBA00066616"/>
    </source>
</evidence>
<dbReference type="GO" id="GO:0006631">
    <property type="term" value="P:fatty acid metabolic process"/>
    <property type="evidence" value="ECO:0007669"/>
    <property type="project" value="TreeGrafter"/>
</dbReference>
<dbReference type="Proteomes" id="UP000243904">
    <property type="component" value="Chromosome I"/>
</dbReference>
<dbReference type="EMBL" id="LT629750">
    <property type="protein sequence ID" value="SDS80734.1"/>
    <property type="molecule type" value="Genomic_DNA"/>
</dbReference>
<dbReference type="InterPro" id="IPR042099">
    <property type="entry name" value="ANL_N_sf"/>
</dbReference>
<name>A0A1H1V7F6_9BRAD</name>